<keyword evidence="1 2" id="KW-0808">Transferase</keyword>
<dbReference type="GO" id="GO:0016740">
    <property type="term" value="F:transferase activity"/>
    <property type="evidence" value="ECO:0007669"/>
    <property type="project" value="UniProtKB-KW"/>
</dbReference>
<comment type="caution">
    <text evidence="2">The sequence shown here is derived from an EMBL/GenBank/DDBJ whole genome shotgun (WGS) entry which is preliminary data.</text>
</comment>
<proteinExistence type="predicted"/>
<evidence type="ECO:0000256" key="1">
    <source>
        <dbReference type="ARBA" id="ARBA00022679"/>
    </source>
</evidence>
<dbReference type="InterPro" id="IPR023606">
    <property type="entry name" value="CoA-Trfase_III_dom_1_sf"/>
</dbReference>
<dbReference type="Gene3D" id="3.40.50.10540">
    <property type="entry name" value="Crotonobetainyl-coa:carnitine coa-transferase, domain 1"/>
    <property type="match status" value="2"/>
</dbReference>
<reference evidence="2 3" key="1">
    <citation type="journal article" date="2022" name="Arch. Microbiol.">
        <title>Paraburkholderia bengalensis sp. nov. isolated from roots of Oryza sativa, IR64.</title>
        <authorList>
            <person name="Nag P."/>
            <person name="Mondal N."/>
            <person name="Sarkar J."/>
            <person name="Das S."/>
        </authorList>
    </citation>
    <scope>NUCLEOTIDE SEQUENCE [LARGE SCALE GENOMIC DNA]</scope>
    <source>
        <strain evidence="2 3">IR64_4_BI</strain>
    </source>
</reference>
<protein>
    <submittedName>
        <fullName evidence="2">CoA transferase</fullName>
    </submittedName>
</protein>
<dbReference type="SUPFAM" id="SSF89796">
    <property type="entry name" value="CoA-transferase family III (CaiB/BaiF)"/>
    <property type="match status" value="2"/>
</dbReference>
<dbReference type="Pfam" id="PF02515">
    <property type="entry name" value="CoA_transf_3"/>
    <property type="match status" value="2"/>
</dbReference>
<evidence type="ECO:0000313" key="3">
    <source>
        <dbReference type="Proteomes" id="UP001386437"/>
    </source>
</evidence>
<keyword evidence="3" id="KW-1185">Reference proteome</keyword>
<dbReference type="Gene3D" id="3.30.1540.10">
    <property type="entry name" value="formyl-coa transferase, domain 3"/>
    <property type="match status" value="1"/>
</dbReference>
<evidence type="ECO:0000313" key="2">
    <source>
        <dbReference type="EMBL" id="MEI5999713.1"/>
    </source>
</evidence>
<sequence>MLDGVRILAWGTRDALRLGAALLEHAGAQVAFAQSPSDGFAYDVIVVSSDVSPESDRRVIAALKAAGKHIVCDITATGAHDSRERMGFSDAQIQAISGLMDTTGFAAGEPVRIGVPFAELSAALYACAAIAAAVRVERLHGIAQNIDVTLFGCAASALTTFLPAAFAQRTAARVGNRHPACAPWNAYRTRDGWVLICTSTEDQWRKIKGVAGVPQLDDPRFASLRGRVLDVDALDALIERWTTTLTTDQCSKLCEAIGVAAGPIVPVAGLSGEPNFRLRHAQAAQRIDAQGIDGETYRQVPIFGISRLSNADEPTPASCAAPRAGTDDEARVSSAGPLAGIKVVEIGQYTTAPLVGKHLAALGAQVVKVEPPDGEVARSWTPGQAGTSYFFALNNTDKQTIALDLKQQADKAYLAALLADADVLVENLRPGALAKLGFDRESLGRINPRLIYCSISGFGMASAYPARPAFDTVIQAMGGLMDLTQSRGEPVKVGVSGADILGGQAALFAIVASLAGSARQEGAFVEISMQDVAAWCALFAAGNRAPEGIAVACIDGHVWLESDEGCATDLLAARAKAARCGSLTRAAAVAALARAGVRAVPVARVVELVEDADFLADVLSVARDANGAFWPIVKVPYRLSRTPARVRIVPGAPEVVVGAAARASRFDAIA</sequence>
<dbReference type="RefSeq" id="WP_336599722.1">
    <property type="nucleotide sequence ID" value="NZ_JACFYJ010000037.1"/>
</dbReference>
<dbReference type="PANTHER" id="PTHR48207:SF3">
    <property type="entry name" value="SUCCINATE--HYDROXYMETHYLGLUTARATE COA-TRANSFERASE"/>
    <property type="match status" value="1"/>
</dbReference>
<dbReference type="InterPro" id="IPR050483">
    <property type="entry name" value="CoA-transferase_III_domain"/>
</dbReference>
<dbReference type="EMBL" id="JACFYJ010000037">
    <property type="protein sequence ID" value="MEI5999713.1"/>
    <property type="molecule type" value="Genomic_DNA"/>
</dbReference>
<gene>
    <name evidence="2" type="ORF">H3V53_21650</name>
</gene>
<organism evidence="2 3">
    <name type="scientific">Paraburkholderia bengalensis</name>
    <dbReference type="NCBI Taxonomy" id="2747562"/>
    <lineage>
        <taxon>Bacteria</taxon>
        <taxon>Pseudomonadati</taxon>
        <taxon>Pseudomonadota</taxon>
        <taxon>Betaproteobacteria</taxon>
        <taxon>Burkholderiales</taxon>
        <taxon>Burkholderiaceae</taxon>
        <taxon>Paraburkholderia</taxon>
    </lineage>
</organism>
<dbReference type="PANTHER" id="PTHR48207">
    <property type="entry name" value="SUCCINATE--HYDROXYMETHYLGLUTARATE COA-TRANSFERASE"/>
    <property type="match status" value="1"/>
</dbReference>
<dbReference type="InterPro" id="IPR044855">
    <property type="entry name" value="CoA-Trfase_III_dom3_sf"/>
</dbReference>
<dbReference type="InterPro" id="IPR003673">
    <property type="entry name" value="CoA-Trfase_fam_III"/>
</dbReference>
<accession>A0ABU8IWD5</accession>
<dbReference type="Proteomes" id="UP001386437">
    <property type="component" value="Unassembled WGS sequence"/>
</dbReference>
<name>A0ABU8IWD5_9BURK</name>